<dbReference type="InterPro" id="IPR012677">
    <property type="entry name" value="Nucleotide-bd_a/b_plait_sf"/>
</dbReference>
<feature type="domain" description="RRM" evidence="3">
    <location>
        <begin position="18"/>
        <end position="90"/>
    </location>
</feature>
<dbReference type="Pfam" id="PF00076">
    <property type="entry name" value="RRM_1"/>
    <property type="match status" value="1"/>
</dbReference>
<dbReference type="InterPro" id="IPR050441">
    <property type="entry name" value="RBM"/>
</dbReference>
<evidence type="ECO:0000256" key="1">
    <source>
        <dbReference type="PROSITE-ProRule" id="PRU00176"/>
    </source>
</evidence>
<name>A0A1I8I6C3_9PLAT</name>
<feature type="compositionally biased region" description="Basic and acidic residues" evidence="2">
    <location>
        <begin position="157"/>
        <end position="169"/>
    </location>
</feature>
<sequence length="169" mass="18911">MSSRKRHVGDRDNPKASKCLGVFGLSLRTTEEDLRHLFGRYGRLEDVQLVKDNQHQAVARICLHDATYAKERCHGKELDGRNMRCDFFHNSPGAHSHAWRLSWRTRGAPSRGYGGGGGSRNYSDRAAAMAETGVTAVAAMVTMTTEAAAVSRRSRSRSYDRSDHRNRYG</sequence>
<dbReference type="PROSITE" id="PS50102">
    <property type="entry name" value="RRM"/>
    <property type="match status" value="1"/>
</dbReference>
<dbReference type="InterPro" id="IPR000504">
    <property type="entry name" value="RRM_dom"/>
</dbReference>
<dbReference type="AlphaFoldDB" id="A0A1I8I6C3"/>
<evidence type="ECO:0000313" key="5">
    <source>
        <dbReference type="WBParaSite" id="maker-uti_cns_0010332-snap-gene-0.3-mRNA-1"/>
    </source>
</evidence>
<dbReference type="InterPro" id="IPR035979">
    <property type="entry name" value="RBD_domain_sf"/>
</dbReference>
<dbReference type="WBParaSite" id="maker-uti_cns_0010332-snap-gene-0.3-mRNA-1">
    <property type="protein sequence ID" value="maker-uti_cns_0010332-snap-gene-0.3-mRNA-1"/>
    <property type="gene ID" value="maker-uti_cns_0010332-snap-gene-0.3"/>
</dbReference>
<dbReference type="SMART" id="SM00360">
    <property type="entry name" value="RRM"/>
    <property type="match status" value="1"/>
</dbReference>
<dbReference type="Gene3D" id="3.30.70.330">
    <property type="match status" value="1"/>
</dbReference>
<protein>
    <submittedName>
        <fullName evidence="5">RRM domain-containing protein</fullName>
    </submittedName>
</protein>
<dbReference type="PANTHER" id="PTHR48034">
    <property type="entry name" value="TRANSFORMER-2 SEX-DETERMINING PROTEIN-RELATED"/>
    <property type="match status" value="1"/>
</dbReference>
<dbReference type="GO" id="GO:0003723">
    <property type="term" value="F:RNA binding"/>
    <property type="evidence" value="ECO:0007669"/>
    <property type="project" value="UniProtKB-UniRule"/>
</dbReference>
<organism evidence="4 5">
    <name type="scientific">Macrostomum lignano</name>
    <dbReference type="NCBI Taxonomy" id="282301"/>
    <lineage>
        <taxon>Eukaryota</taxon>
        <taxon>Metazoa</taxon>
        <taxon>Spiralia</taxon>
        <taxon>Lophotrochozoa</taxon>
        <taxon>Platyhelminthes</taxon>
        <taxon>Rhabditophora</taxon>
        <taxon>Macrostomorpha</taxon>
        <taxon>Macrostomida</taxon>
        <taxon>Macrostomidae</taxon>
        <taxon>Macrostomum</taxon>
    </lineage>
</organism>
<evidence type="ECO:0000256" key="2">
    <source>
        <dbReference type="SAM" id="MobiDB-lite"/>
    </source>
</evidence>
<reference evidence="5" key="1">
    <citation type="submission" date="2016-11" db="UniProtKB">
        <authorList>
            <consortium name="WormBaseParasite"/>
        </authorList>
    </citation>
    <scope>IDENTIFICATION</scope>
</reference>
<evidence type="ECO:0000259" key="3">
    <source>
        <dbReference type="PROSITE" id="PS50102"/>
    </source>
</evidence>
<dbReference type="SUPFAM" id="SSF54928">
    <property type="entry name" value="RNA-binding domain, RBD"/>
    <property type="match status" value="1"/>
</dbReference>
<feature type="region of interest" description="Disordered" evidence="2">
    <location>
        <begin position="147"/>
        <end position="169"/>
    </location>
</feature>
<evidence type="ECO:0000313" key="4">
    <source>
        <dbReference type="Proteomes" id="UP000095280"/>
    </source>
</evidence>
<keyword evidence="1" id="KW-0694">RNA-binding</keyword>
<accession>A0A1I8I6C3</accession>
<proteinExistence type="predicted"/>
<keyword evidence="4" id="KW-1185">Reference proteome</keyword>
<dbReference type="Proteomes" id="UP000095280">
    <property type="component" value="Unplaced"/>
</dbReference>